<dbReference type="AlphaFoldDB" id="A0A7M1S2A8"/>
<organism evidence="3 4">
    <name type="scientific">Sulfurovum indicum</name>
    <dbReference type="NCBI Taxonomy" id="2779528"/>
    <lineage>
        <taxon>Bacteria</taxon>
        <taxon>Pseudomonadati</taxon>
        <taxon>Campylobacterota</taxon>
        <taxon>Epsilonproteobacteria</taxon>
        <taxon>Campylobacterales</taxon>
        <taxon>Sulfurovaceae</taxon>
        <taxon>Sulfurovum</taxon>
    </lineage>
</organism>
<dbReference type="PANTHER" id="PTHR30383:SF24">
    <property type="entry name" value="THIOESTERASE 1_PROTEASE 1_LYSOPHOSPHOLIPASE L1"/>
    <property type="match status" value="1"/>
</dbReference>
<dbReference type="Proteomes" id="UP000595074">
    <property type="component" value="Chromosome"/>
</dbReference>
<keyword evidence="4" id="KW-1185">Reference proteome</keyword>
<proteinExistence type="predicted"/>
<dbReference type="EMBL" id="CP063164">
    <property type="protein sequence ID" value="QOR61557.1"/>
    <property type="molecule type" value="Genomic_DNA"/>
</dbReference>
<evidence type="ECO:0000313" key="3">
    <source>
        <dbReference type="EMBL" id="QOR61557.1"/>
    </source>
</evidence>
<dbReference type="InterPro" id="IPR051532">
    <property type="entry name" value="Ester_Hydrolysis_Enzymes"/>
</dbReference>
<evidence type="ECO:0000313" key="4">
    <source>
        <dbReference type="Proteomes" id="UP000595074"/>
    </source>
</evidence>
<dbReference type="PANTHER" id="PTHR30383">
    <property type="entry name" value="THIOESTERASE 1/PROTEASE 1/LYSOPHOSPHOLIPASE L1"/>
    <property type="match status" value="1"/>
</dbReference>
<keyword evidence="1" id="KW-0732">Signal</keyword>
<accession>A0A7M1S2A8</accession>
<reference evidence="3 4" key="1">
    <citation type="submission" date="2020-10" db="EMBL/GenBank/DDBJ databases">
        <title>The genome of sulfurovum sp.</title>
        <authorList>
            <person name="Xie S."/>
            <person name="Shao Z."/>
            <person name="Jiang L."/>
        </authorList>
    </citation>
    <scope>NUCLEOTIDE SEQUENCE [LARGE SCALE GENOMIC DNA]</scope>
    <source>
        <strain evidence="3 4">ST-419</strain>
    </source>
</reference>
<dbReference type="Pfam" id="PF13472">
    <property type="entry name" value="Lipase_GDSL_2"/>
    <property type="match status" value="1"/>
</dbReference>
<gene>
    <name evidence="3" type="ORF">IMZ28_08950</name>
</gene>
<sequence length="211" mass="23216">MKYLLIILLFAAVVLSLTKTTHTAKQPLQQNDTVLAVGDSLTYGFGAKADQSYPFLLSKKSGLTIINAGISGETSSEGLRRLPELLEQYHPKLTILCFGGNDILRKLSMQQLKNNLKSMIILAKKKGSDVLLIAIPTITLFGLDHPDLYEEVAEETGTSLLSGVLSEILEDPSLKSDYIHPNASGYKKMATKVYEHLVTEGWIGNYYSPIK</sequence>
<feature type="chain" id="PRO_5029617103" evidence="1">
    <location>
        <begin position="25"/>
        <end position="211"/>
    </location>
</feature>
<dbReference type="Gene3D" id="3.40.50.1110">
    <property type="entry name" value="SGNH hydrolase"/>
    <property type="match status" value="1"/>
</dbReference>
<dbReference type="SUPFAM" id="SSF52266">
    <property type="entry name" value="SGNH hydrolase"/>
    <property type="match status" value="1"/>
</dbReference>
<dbReference type="GO" id="GO:0004622">
    <property type="term" value="F:phosphatidylcholine lysophospholipase activity"/>
    <property type="evidence" value="ECO:0007669"/>
    <property type="project" value="TreeGrafter"/>
</dbReference>
<evidence type="ECO:0000259" key="2">
    <source>
        <dbReference type="Pfam" id="PF13472"/>
    </source>
</evidence>
<dbReference type="RefSeq" id="WP_197548265.1">
    <property type="nucleotide sequence ID" value="NZ_CP063164.1"/>
</dbReference>
<name>A0A7M1S2A8_9BACT</name>
<dbReference type="KEGG" id="sinu:IMZ28_08950"/>
<dbReference type="CDD" id="cd01822">
    <property type="entry name" value="Lysophospholipase_L1_like"/>
    <property type="match status" value="1"/>
</dbReference>
<evidence type="ECO:0000256" key="1">
    <source>
        <dbReference type="SAM" id="SignalP"/>
    </source>
</evidence>
<feature type="signal peptide" evidence="1">
    <location>
        <begin position="1"/>
        <end position="24"/>
    </location>
</feature>
<dbReference type="InterPro" id="IPR036514">
    <property type="entry name" value="SGNH_hydro_sf"/>
</dbReference>
<protein>
    <submittedName>
        <fullName evidence="3">Arylesterase</fullName>
    </submittedName>
</protein>
<feature type="domain" description="SGNH hydrolase-type esterase" evidence="2">
    <location>
        <begin position="36"/>
        <end position="187"/>
    </location>
</feature>
<dbReference type="InterPro" id="IPR013830">
    <property type="entry name" value="SGNH_hydro"/>
</dbReference>